<name>A0A098LC00_9BACT</name>
<dbReference type="EMBL" id="BBLT01000003">
    <property type="protein sequence ID" value="GAL84461.1"/>
    <property type="molecule type" value="Genomic_DNA"/>
</dbReference>
<dbReference type="STRING" id="153721.MYP_1689"/>
<reference evidence="1 2" key="1">
    <citation type="submission" date="2014-09" db="EMBL/GenBank/DDBJ databases">
        <title>Sporocytophaga myxococcoides PG-01 genome sequencing.</title>
        <authorList>
            <person name="Liu L."/>
            <person name="Gao P.J."/>
            <person name="Chen G.J."/>
            <person name="Wang L.S."/>
        </authorList>
    </citation>
    <scope>NUCLEOTIDE SEQUENCE [LARGE SCALE GENOMIC DNA]</scope>
    <source>
        <strain evidence="1 2">PG-01</strain>
    </source>
</reference>
<evidence type="ECO:0000313" key="1">
    <source>
        <dbReference type="EMBL" id="GAL84461.1"/>
    </source>
</evidence>
<comment type="caution">
    <text evidence="1">The sequence shown here is derived from an EMBL/GenBank/DDBJ whole genome shotgun (WGS) entry which is preliminary data.</text>
</comment>
<dbReference type="PROSITE" id="PS51257">
    <property type="entry name" value="PROKAR_LIPOPROTEIN"/>
    <property type="match status" value="1"/>
</dbReference>
<accession>A0A098LC00</accession>
<organism evidence="1 2">
    <name type="scientific">Sporocytophaga myxococcoides</name>
    <dbReference type="NCBI Taxonomy" id="153721"/>
    <lineage>
        <taxon>Bacteria</taxon>
        <taxon>Pseudomonadati</taxon>
        <taxon>Bacteroidota</taxon>
        <taxon>Cytophagia</taxon>
        <taxon>Cytophagales</taxon>
        <taxon>Cytophagaceae</taxon>
        <taxon>Sporocytophaga</taxon>
    </lineage>
</organism>
<gene>
    <name evidence="1" type="ORF">MYP_1689</name>
</gene>
<dbReference type="AlphaFoldDB" id="A0A098LC00"/>
<protein>
    <submittedName>
        <fullName evidence="1">Uncharacterized protein</fullName>
    </submittedName>
</protein>
<sequence length="71" mass="8201">MKRLLFVNALPLFFLGCTYNADRSVLKKLYSDAQDSLYFEPIHLSQDESNQIMNSTKFSIDYLLNADGVYN</sequence>
<keyword evidence="2" id="KW-1185">Reference proteome</keyword>
<proteinExistence type="predicted"/>
<evidence type="ECO:0000313" key="2">
    <source>
        <dbReference type="Proteomes" id="UP000030185"/>
    </source>
</evidence>
<dbReference type="Proteomes" id="UP000030185">
    <property type="component" value="Unassembled WGS sequence"/>
</dbReference>